<dbReference type="AlphaFoldDB" id="A0A3M6R0X2"/>
<organism evidence="1 2">
    <name type="scientific">Corticibacter populi</name>
    <dbReference type="NCBI Taxonomy" id="1550736"/>
    <lineage>
        <taxon>Bacteria</taxon>
        <taxon>Pseudomonadati</taxon>
        <taxon>Pseudomonadota</taxon>
        <taxon>Betaproteobacteria</taxon>
        <taxon>Burkholderiales</taxon>
        <taxon>Comamonadaceae</taxon>
        <taxon>Corticibacter</taxon>
    </lineage>
</organism>
<evidence type="ECO:0000313" key="2">
    <source>
        <dbReference type="Proteomes" id="UP000278006"/>
    </source>
</evidence>
<reference evidence="1 2" key="1">
    <citation type="submission" date="2018-10" db="EMBL/GenBank/DDBJ databases">
        <title>Draft genome of Cortibacter populi DSM10536.</title>
        <authorList>
            <person name="Bernier A.-M."/>
            <person name="Bernard K."/>
        </authorList>
    </citation>
    <scope>NUCLEOTIDE SEQUENCE [LARGE SCALE GENOMIC DNA]</scope>
    <source>
        <strain evidence="1 2">DSM 105136</strain>
    </source>
</reference>
<sequence length="62" mass="6747">MRTQAFVKALTLAQHKASLKTIKPGRLAEFVATVDQIGSLPLSRCHEIARLSDTAAHLHAPE</sequence>
<dbReference type="Proteomes" id="UP000278006">
    <property type="component" value="Unassembled WGS sequence"/>
</dbReference>
<accession>A0A3M6R0X2</accession>
<comment type="caution">
    <text evidence="1">The sequence shown here is derived from an EMBL/GenBank/DDBJ whole genome shotgun (WGS) entry which is preliminary data.</text>
</comment>
<dbReference type="EMBL" id="RDQO01000001">
    <property type="protein sequence ID" value="RMX08539.1"/>
    <property type="molecule type" value="Genomic_DNA"/>
</dbReference>
<gene>
    <name evidence="1" type="ORF">D8I35_05540</name>
</gene>
<proteinExistence type="predicted"/>
<name>A0A3M6R0X2_9BURK</name>
<protein>
    <submittedName>
        <fullName evidence="1">Uncharacterized protein</fullName>
    </submittedName>
</protein>
<keyword evidence="2" id="KW-1185">Reference proteome</keyword>
<evidence type="ECO:0000313" key="1">
    <source>
        <dbReference type="EMBL" id="RMX08539.1"/>
    </source>
</evidence>